<dbReference type="InterPro" id="IPR036259">
    <property type="entry name" value="MFS_trans_sf"/>
</dbReference>
<reference evidence="10 11" key="1">
    <citation type="submission" date="2022-04" db="EMBL/GenBank/DDBJ databases">
        <title>Gracilibacillus sp. isolated from saltern.</title>
        <authorList>
            <person name="Won M."/>
            <person name="Lee C.-M."/>
            <person name="Woen H.-Y."/>
            <person name="Kwon S.-W."/>
        </authorList>
    </citation>
    <scope>NUCLEOTIDE SEQUENCE [LARGE SCALE GENOMIC DNA]</scope>
    <source>
        <strain evidence="10 11">SSPM10-3</strain>
    </source>
</reference>
<keyword evidence="7 8" id="KW-0472">Membrane</keyword>
<dbReference type="SUPFAM" id="SSF103473">
    <property type="entry name" value="MFS general substrate transporter"/>
    <property type="match status" value="1"/>
</dbReference>
<dbReference type="RefSeq" id="WP_244743301.1">
    <property type="nucleotide sequence ID" value="NZ_CP095071.1"/>
</dbReference>
<keyword evidence="3" id="KW-1003">Cell membrane</keyword>
<dbReference type="PROSITE" id="PS50850">
    <property type="entry name" value="MFS"/>
    <property type="match status" value="1"/>
</dbReference>
<keyword evidence="5 8" id="KW-0812">Transmembrane</keyword>
<feature type="transmembrane region" description="Helical" evidence="8">
    <location>
        <begin position="169"/>
        <end position="187"/>
    </location>
</feature>
<feature type="transmembrane region" description="Helical" evidence="8">
    <location>
        <begin position="352"/>
        <end position="379"/>
    </location>
</feature>
<dbReference type="InterPro" id="IPR020846">
    <property type="entry name" value="MFS_dom"/>
</dbReference>
<feature type="transmembrane region" description="Helical" evidence="8">
    <location>
        <begin position="262"/>
        <end position="286"/>
    </location>
</feature>
<keyword evidence="4" id="KW-0997">Cell inner membrane</keyword>
<evidence type="ECO:0000256" key="1">
    <source>
        <dbReference type="ARBA" id="ARBA00004429"/>
    </source>
</evidence>
<keyword evidence="6 8" id="KW-1133">Transmembrane helix</keyword>
<feature type="transmembrane region" description="Helical" evidence="8">
    <location>
        <begin position="225"/>
        <end position="242"/>
    </location>
</feature>
<organism evidence="10 11">
    <name type="scientific">Gracilibacillus salinarum</name>
    <dbReference type="NCBI Taxonomy" id="2932255"/>
    <lineage>
        <taxon>Bacteria</taxon>
        <taxon>Bacillati</taxon>
        <taxon>Bacillota</taxon>
        <taxon>Bacilli</taxon>
        <taxon>Bacillales</taxon>
        <taxon>Bacillaceae</taxon>
        <taxon>Gracilibacillus</taxon>
    </lineage>
</organism>
<keyword evidence="11" id="KW-1185">Reference proteome</keyword>
<keyword evidence="2" id="KW-0813">Transport</keyword>
<feature type="transmembrane region" description="Helical" evidence="8">
    <location>
        <begin position="319"/>
        <end position="340"/>
    </location>
</feature>
<dbReference type="Gene3D" id="1.20.1250.20">
    <property type="entry name" value="MFS general substrate transporter like domains"/>
    <property type="match status" value="2"/>
</dbReference>
<feature type="transmembrane region" description="Helical" evidence="8">
    <location>
        <begin position="385"/>
        <end position="403"/>
    </location>
</feature>
<sequence>MKNLKQLKFWNFGGMYYFYFMIWALIFAFLPFWLNKTANLDTSVSGLVFSAMAITALVLEPLYGVVQDKLGLRKWLFGFVVLCLLFIGPFVQFAFIPLLEINAIFGAVVGGAYLSLCLNGGVGVVEAYIERSSRASNYEYGHVRLFGSLAGGTAAFIGGIMFVQNSYSIFWACSISAVVLGILLFVLRVDKDSYGEETPADSDEKEEETPVTKENIMNVFKNRSFWGFCIMMIGIATMFDVFDQQFPNYFASFFNDASQGELVFSRIASVQVFLEAGFMIATPFIINKIGAKNGLIIAGAVLFIRVLGSALFTEIWMLAIWRLLAAIEMPLMLVSIMKYITGVFDVRLSATVYMLGFNFAKQVGITIFSYVMGVLYSAIGFQSGYIVMAFIILAFVIAGGLIMRSEKYYTKNSLEQHAA</sequence>
<feature type="transmembrane region" description="Helical" evidence="8">
    <location>
        <begin position="141"/>
        <end position="163"/>
    </location>
</feature>
<feature type="transmembrane region" description="Helical" evidence="8">
    <location>
        <begin position="46"/>
        <end position="63"/>
    </location>
</feature>
<name>A0ABY4GND8_9BACI</name>
<dbReference type="PRINTS" id="PR00174">
    <property type="entry name" value="LACYSMPORT"/>
</dbReference>
<feature type="transmembrane region" description="Helical" evidence="8">
    <location>
        <begin position="104"/>
        <end position="129"/>
    </location>
</feature>
<dbReference type="EMBL" id="CP095071">
    <property type="protein sequence ID" value="UOQ84862.1"/>
    <property type="molecule type" value="Genomic_DNA"/>
</dbReference>
<evidence type="ECO:0000256" key="3">
    <source>
        <dbReference type="ARBA" id="ARBA00022475"/>
    </source>
</evidence>
<dbReference type="PANTHER" id="PTHR23522:SF10">
    <property type="entry name" value="3-PHENYLPROPIONIC ACID TRANSPORTER-RELATED"/>
    <property type="match status" value="1"/>
</dbReference>
<dbReference type="NCBIfam" id="TIGR00882">
    <property type="entry name" value="2A0105"/>
    <property type="match status" value="1"/>
</dbReference>
<dbReference type="NCBIfam" id="NF007077">
    <property type="entry name" value="PRK09528.1"/>
    <property type="match status" value="1"/>
</dbReference>
<evidence type="ECO:0000256" key="2">
    <source>
        <dbReference type="ARBA" id="ARBA00022448"/>
    </source>
</evidence>
<protein>
    <submittedName>
        <fullName evidence="10">Oligosaccharide MFS transporter</fullName>
    </submittedName>
</protein>
<accession>A0ABY4GND8</accession>
<evidence type="ECO:0000313" key="10">
    <source>
        <dbReference type="EMBL" id="UOQ84862.1"/>
    </source>
</evidence>
<evidence type="ECO:0000313" key="11">
    <source>
        <dbReference type="Proteomes" id="UP000831537"/>
    </source>
</evidence>
<evidence type="ECO:0000256" key="7">
    <source>
        <dbReference type="ARBA" id="ARBA00023136"/>
    </source>
</evidence>
<evidence type="ECO:0000256" key="4">
    <source>
        <dbReference type="ARBA" id="ARBA00022519"/>
    </source>
</evidence>
<comment type="subcellular location">
    <subcellularLocation>
        <location evidence="1">Cell inner membrane</location>
        <topology evidence="1">Multi-pass membrane protein</topology>
    </subcellularLocation>
</comment>
<evidence type="ECO:0000259" key="9">
    <source>
        <dbReference type="PROSITE" id="PS50850"/>
    </source>
</evidence>
<feature type="domain" description="Major facilitator superfamily (MFS) profile" evidence="9">
    <location>
        <begin position="1"/>
        <end position="407"/>
    </location>
</feature>
<feature type="transmembrane region" description="Helical" evidence="8">
    <location>
        <begin position="75"/>
        <end position="98"/>
    </location>
</feature>
<evidence type="ECO:0000256" key="8">
    <source>
        <dbReference type="SAM" id="Phobius"/>
    </source>
</evidence>
<feature type="transmembrane region" description="Helical" evidence="8">
    <location>
        <begin position="12"/>
        <end position="34"/>
    </location>
</feature>
<evidence type="ECO:0000256" key="5">
    <source>
        <dbReference type="ARBA" id="ARBA00022692"/>
    </source>
</evidence>
<gene>
    <name evidence="10" type="ORF">MUN87_19755</name>
</gene>
<dbReference type="Pfam" id="PF01306">
    <property type="entry name" value="LacY_symp"/>
    <property type="match status" value="1"/>
</dbReference>
<proteinExistence type="predicted"/>
<dbReference type="Proteomes" id="UP000831537">
    <property type="component" value="Chromosome"/>
</dbReference>
<feature type="transmembrane region" description="Helical" evidence="8">
    <location>
        <begin position="293"/>
        <end position="313"/>
    </location>
</feature>
<evidence type="ECO:0000256" key="6">
    <source>
        <dbReference type="ARBA" id="ARBA00022989"/>
    </source>
</evidence>
<dbReference type="PANTHER" id="PTHR23522">
    <property type="entry name" value="BLL5896 PROTEIN"/>
    <property type="match status" value="1"/>
</dbReference>
<dbReference type="InterPro" id="IPR000576">
    <property type="entry name" value="LacY/RafB_perm_fam"/>
</dbReference>